<evidence type="ECO:0000313" key="1">
    <source>
        <dbReference type="EMBL" id="RSM10783.1"/>
    </source>
</evidence>
<dbReference type="SUPFAM" id="SSF51101">
    <property type="entry name" value="Mannose-binding lectins"/>
    <property type="match status" value="1"/>
</dbReference>
<name>A0A428U8Z5_9HYPO</name>
<protein>
    <submittedName>
        <fullName evidence="1">Uncharacterized protein</fullName>
    </submittedName>
</protein>
<reference evidence="1 2" key="1">
    <citation type="submission" date="2017-06" db="EMBL/GenBank/DDBJ databases">
        <title>Comparative genomic analysis of Ambrosia Fusariam Clade fungi.</title>
        <authorList>
            <person name="Stajich J.E."/>
            <person name="Carrillo J."/>
            <person name="Kijimoto T."/>
            <person name="Eskalen A."/>
            <person name="O'Donnell K."/>
            <person name="Kasson M."/>
        </authorList>
    </citation>
    <scope>NUCLEOTIDE SEQUENCE [LARGE SCALE GENOMIC DNA]</scope>
    <source>
        <strain evidence="1 2">NRRL62579</strain>
    </source>
</reference>
<accession>A0A428U8Z5</accession>
<dbReference type="InterPro" id="IPR036404">
    <property type="entry name" value="Jacalin-like_lectin_dom_sf"/>
</dbReference>
<proteinExistence type="predicted"/>
<evidence type="ECO:0000313" key="2">
    <source>
        <dbReference type="Proteomes" id="UP000287144"/>
    </source>
</evidence>
<comment type="caution">
    <text evidence="1">The sequence shown here is derived from an EMBL/GenBank/DDBJ whole genome shotgun (WGS) entry which is preliminary data.</text>
</comment>
<dbReference type="EMBL" id="NKCK01000021">
    <property type="protein sequence ID" value="RSM10783.1"/>
    <property type="molecule type" value="Genomic_DNA"/>
</dbReference>
<keyword evidence="2" id="KW-1185">Reference proteome</keyword>
<dbReference type="Proteomes" id="UP000287144">
    <property type="component" value="Unassembled WGS sequence"/>
</dbReference>
<sequence>MISISVYSPDQGKEENKASLGKAARCSWYPDLPDPTFQILELEDEHLDPRHILPYSACMFGGKDGELLPYLTEIIVWIQPLRLPQVSTYCSEEVPRVCAVEFHYSSSEKGDIQSMLLGRVPELDCQRYQISIDGPNGERIDGVKAKYEKSHSPSGFVVTGFTFQTSHGRSLHAPEEGVGRILRNVETYYPTQGIPIGFFAALSHHDGFQNTGLLCIPYEAL</sequence>
<dbReference type="AlphaFoldDB" id="A0A428U8Z5"/>
<organism evidence="1 2">
    <name type="scientific">Fusarium oligoseptatum</name>
    <dbReference type="NCBI Taxonomy" id="2604345"/>
    <lineage>
        <taxon>Eukaryota</taxon>
        <taxon>Fungi</taxon>
        <taxon>Dikarya</taxon>
        <taxon>Ascomycota</taxon>
        <taxon>Pezizomycotina</taxon>
        <taxon>Sordariomycetes</taxon>
        <taxon>Hypocreomycetidae</taxon>
        <taxon>Hypocreales</taxon>
        <taxon>Nectriaceae</taxon>
        <taxon>Fusarium</taxon>
        <taxon>Fusarium solani species complex</taxon>
    </lineage>
</organism>
<gene>
    <name evidence="1" type="ORF">CEP52_003313</name>
</gene>